<feature type="transmembrane region" description="Helical" evidence="8">
    <location>
        <begin position="523"/>
        <end position="547"/>
    </location>
</feature>
<feature type="region of interest" description="Disordered" evidence="7">
    <location>
        <begin position="1036"/>
        <end position="1057"/>
    </location>
</feature>
<feature type="region of interest" description="Disordered" evidence="7">
    <location>
        <begin position="1778"/>
        <end position="1810"/>
    </location>
</feature>
<dbReference type="Pfam" id="PF02714">
    <property type="entry name" value="RSN1_7TM"/>
    <property type="match status" value="1"/>
</dbReference>
<feature type="compositionally biased region" description="Basic and acidic residues" evidence="7">
    <location>
        <begin position="947"/>
        <end position="957"/>
    </location>
</feature>
<feature type="transmembrane region" description="Helical" evidence="8">
    <location>
        <begin position="587"/>
        <end position="606"/>
    </location>
</feature>
<feature type="transmembrane region" description="Helical" evidence="8">
    <location>
        <begin position="428"/>
        <end position="453"/>
    </location>
</feature>
<dbReference type="OrthoDB" id="1689567at2759"/>
<feature type="compositionally biased region" description="Polar residues" evidence="7">
    <location>
        <begin position="1036"/>
        <end position="1055"/>
    </location>
</feature>
<feature type="transmembrane region" description="Helical" evidence="8">
    <location>
        <begin position="97"/>
        <end position="121"/>
    </location>
</feature>
<evidence type="ECO:0000313" key="10">
    <source>
        <dbReference type="EMBL" id="KAF2255378.1"/>
    </source>
</evidence>
<evidence type="ECO:0000256" key="3">
    <source>
        <dbReference type="ARBA" id="ARBA00022448"/>
    </source>
</evidence>
<feature type="compositionally biased region" description="Low complexity" evidence="7">
    <location>
        <begin position="906"/>
        <end position="922"/>
    </location>
</feature>
<organism evidence="10 11">
    <name type="scientific">Trematosphaeria pertusa</name>
    <dbReference type="NCBI Taxonomy" id="390896"/>
    <lineage>
        <taxon>Eukaryota</taxon>
        <taxon>Fungi</taxon>
        <taxon>Dikarya</taxon>
        <taxon>Ascomycota</taxon>
        <taxon>Pezizomycotina</taxon>
        <taxon>Dothideomycetes</taxon>
        <taxon>Pleosporomycetidae</taxon>
        <taxon>Pleosporales</taxon>
        <taxon>Massarineae</taxon>
        <taxon>Trematosphaeriaceae</taxon>
        <taxon>Trematosphaeria</taxon>
    </lineage>
</organism>
<dbReference type="Gene3D" id="1.20.1280.50">
    <property type="match status" value="1"/>
</dbReference>
<dbReference type="Pfam" id="PF14703">
    <property type="entry name" value="PHM7_cyt"/>
    <property type="match status" value="1"/>
</dbReference>
<comment type="subcellular location">
    <subcellularLocation>
        <location evidence="1">Membrane</location>
        <topology evidence="1">Multi-pass membrane protein</topology>
    </subcellularLocation>
</comment>
<dbReference type="InterPro" id="IPR027815">
    <property type="entry name" value="CSC1/OSCA1-like_cyt"/>
</dbReference>
<feature type="transmembrane region" description="Helical" evidence="8">
    <location>
        <begin position="691"/>
        <end position="708"/>
    </location>
</feature>
<evidence type="ECO:0000259" key="9">
    <source>
        <dbReference type="SMART" id="SM00256"/>
    </source>
</evidence>
<feature type="transmembrane region" description="Helical" evidence="8">
    <location>
        <begin position="168"/>
        <end position="188"/>
    </location>
</feature>
<feature type="compositionally biased region" description="Pro residues" evidence="7">
    <location>
        <begin position="1780"/>
        <end position="1789"/>
    </location>
</feature>
<dbReference type="InterPro" id="IPR001810">
    <property type="entry name" value="F-box_dom"/>
</dbReference>
<dbReference type="GO" id="GO:0005886">
    <property type="term" value="C:plasma membrane"/>
    <property type="evidence" value="ECO:0007669"/>
    <property type="project" value="TreeGrafter"/>
</dbReference>
<dbReference type="Proteomes" id="UP000800094">
    <property type="component" value="Unassembled WGS sequence"/>
</dbReference>
<dbReference type="SMART" id="SM00256">
    <property type="entry name" value="FBOX"/>
    <property type="match status" value="1"/>
</dbReference>
<dbReference type="GeneID" id="54576551"/>
<feature type="transmembrane region" description="Helical" evidence="8">
    <location>
        <begin position="26"/>
        <end position="45"/>
    </location>
</feature>
<feature type="transmembrane region" description="Helical" evidence="8">
    <location>
        <begin position="626"/>
        <end position="644"/>
    </location>
</feature>
<evidence type="ECO:0000256" key="1">
    <source>
        <dbReference type="ARBA" id="ARBA00004141"/>
    </source>
</evidence>
<name>A0A6A6IYJ3_9PLEO</name>
<feature type="transmembrane region" description="Helical" evidence="8">
    <location>
        <begin position="483"/>
        <end position="502"/>
    </location>
</feature>
<sequence length="1879" mass="209884">MKDDNRTCKAGQGDLWGTSNPRDTRIQIYISAALGLIALLAFCFLRPRWKGLYAARKKQSSRATALPELPDSFLGWIIPLWRITEEQVLASAGLDAYVYLAFYKMAIKFLLIALFFSLAVIKPVHDTHKEKDGKIIDPDNPDNPDGSSIAPRSTWATMTADYEYYTDYLWMYLVFAYLFTALVLYLIVSQTRKIIEVRQEYLGSQTTITDRTIRLSGIPLELRSEEKIKEIIEGLQIGKVESVTLCKNWKELDDRLAQREAVLRKLEEAWTVYLGKRKVERSLETLPVVQPRPPGPEVRYDDEEGESSQLLNDTDRDPDYVLPYAQQRPMAKLWHGRFKLRFKNVDAINYYEEKLRRLDNDIKLLRKKDFEPTPLAFVTMDSVATAQMAIQAVLDPSPLQLLANSSPAPPDVVWSNTYLPRGKRMLRAWSITAFIGVLSVFWTFLLVPIAGALNTCAIHEVFPGLADTLDSHEVLQSLVNTQLPTLAITLLNVLVPFFYDWLANQQGMISQGDVELSLISKNFFFTFFNFFFVFTILGTGSGLLATIERFGEQFTDASTIAYTLAKSLAKLLGFYTNFIILQGFGLFPLRLMEIGALTLYLINLIGAKTPRDYAELVQPPVFSYGFFLPQTLLIFIICLVYSVLRDSWQVLLSGLAYFMIGHFVHKYQLLFAMEHRQHSTGKGWMMMCDRVIVGTVLFQITLAGQLALRKAFKRAVLIAPLVICTLWFAYVYGRTYRPLMKFIALRSLRRSDHSDLGRDIQEEAFTLDHPDGNGSLGRQTLDEARESGWSSRFDVTSPCSTRSSRKLSFSPIAPPTGGVATTSSQIYLSRGVAGTQSAPALPLLDRQLPPVTSYFESPHHHSLSLGPSTTRSVVERMSYASEPSTRADMASTCPNNAPAEARPFTSRSSAPSGSVVVSPAASTKRSEVLRHVFPLQSRGTSTSRKSTPREMSPEPRRYLLSSTRLSKRVAFHRAITSFFNNSPARTSHTESRKGRSSASSILSRANSSSIYGSRPSLEVVSPGAFLFSGPSLRSHSGSMSNSTSQLPSPTENGSEGYSLRRVHSDSFSFDNDSFLEDGILEPLIGHGIVRSMSDVLLGISTPIEELHSPLLRDVPEDVISLTSQSWRSAVDSVAPLRLPPSYRVPNEILQQIFYYLGPKDFNAVRHTCRNWMRASLNKSLLAAMLERGGWWSSAERDLRQREHGSIDDPSTNIASDEWFLSRRLSRECALSFASTSNGRAHKAIVEVSDTDFTDLANGHSESNGARSGGLIFTTSICGQYTLVARDTLIYIYDLRGGALEPVTSVTCPRRVLSVSMDASSGRHAVAALLEGRMGMVCELRYGRRLGSDSPVEIHVETHGVPHRTTTRTSIITSGASDFEAGVNVADHRTPLRYHGQSVPEALDQTAFESVDVQSNYQAVRLRDVNNERTHMRNHINPTWNLSLRGIRQCCASTADSHPAGSCGGSIPVESGTSTFYRHLCSEDDPPRSVSICPQRRCVAFGCSAGIELHWIDALTGQSLSRWFPLTAPSDYLFFLSPRPGFESAKKLRLISSAAHPDDRPALCRKFFLGRPTISSFWGSFGFENNSRRGGLSTCDHYRAVPLSDGHHVLFIDPRTGRLFMGCDAPLGGPTKLLRKIMFVPPPEGSQVPRLYTAAFDMTWGARVAVAFGDTIMLYSVPPDDHWLNWWDEPYSYNRWGDNPVWPIALRGTEVDMLHGLCELAVHTRPDITIWAFTLNSRCKTWQLRNHADPLHRSRRYVCRSGLVHDAYTVDEDGDVMMADAPPPSPPLKSPPLSDDEEEFQEEPERSVGFDGHSSQLLVNRIPRALSIENDEWVDFLDVRGCDAYYDGNGDVLLFPLDADGVEWEVEFVEEAAAGAFMGV</sequence>
<feature type="transmembrane region" description="Helical" evidence="8">
    <location>
        <begin position="715"/>
        <end position="733"/>
    </location>
</feature>
<evidence type="ECO:0000256" key="6">
    <source>
        <dbReference type="ARBA" id="ARBA00023136"/>
    </source>
</evidence>
<dbReference type="PANTHER" id="PTHR13018">
    <property type="entry name" value="PROBABLE MEMBRANE PROTEIN DUF221-RELATED"/>
    <property type="match status" value="1"/>
</dbReference>
<feature type="region of interest" description="Disordered" evidence="7">
    <location>
        <begin position="981"/>
        <end position="1000"/>
    </location>
</feature>
<comment type="similarity">
    <text evidence="2">Belongs to the CSC1 (TC 1.A.17) family.</text>
</comment>
<evidence type="ECO:0000256" key="8">
    <source>
        <dbReference type="SAM" id="Phobius"/>
    </source>
</evidence>
<keyword evidence="5 8" id="KW-1133">Transmembrane helix</keyword>
<reference evidence="10" key="1">
    <citation type="journal article" date="2020" name="Stud. Mycol.">
        <title>101 Dothideomycetes genomes: a test case for predicting lifestyles and emergence of pathogens.</title>
        <authorList>
            <person name="Haridas S."/>
            <person name="Albert R."/>
            <person name="Binder M."/>
            <person name="Bloem J."/>
            <person name="Labutti K."/>
            <person name="Salamov A."/>
            <person name="Andreopoulos B."/>
            <person name="Baker S."/>
            <person name="Barry K."/>
            <person name="Bills G."/>
            <person name="Bluhm B."/>
            <person name="Cannon C."/>
            <person name="Castanera R."/>
            <person name="Culley D."/>
            <person name="Daum C."/>
            <person name="Ezra D."/>
            <person name="Gonzalez J."/>
            <person name="Henrissat B."/>
            <person name="Kuo A."/>
            <person name="Liang C."/>
            <person name="Lipzen A."/>
            <person name="Lutzoni F."/>
            <person name="Magnuson J."/>
            <person name="Mondo S."/>
            <person name="Nolan M."/>
            <person name="Ohm R."/>
            <person name="Pangilinan J."/>
            <person name="Park H.-J."/>
            <person name="Ramirez L."/>
            <person name="Alfaro M."/>
            <person name="Sun H."/>
            <person name="Tritt A."/>
            <person name="Yoshinaga Y."/>
            <person name="Zwiers L.-H."/>
            <person name="Turgeon B."/>
            <person name="Goodwin S."/>
            <person name="Spatafora J."/>
            <person name="Crous P."/>
            <person name="Grigoriev I."/>
        </authorList>
    </citation>
    <scope>NUCLEOTIDE SEQUENCE</scope>
    <source>
        <strain evidence="10">CBS 122368</strain>
    </source>
</reference>
<dbReference type="Pfam" id="PF13967">
    <property type="entry name" value="RSN1_TM"/>
    <property type="match status" value="1"/>
</dbReference>
<evidence type="ECO:0000256" key="5">
    <source>
        <dbReference type="ARBA" id="ARBA00022989"/>
    </source>
</evidence>
<dbReference type="RefSeq" id="XP_033690382.1">
    <property type="nucleotide sequence ID" value="XM_033823221.1"/>
</dbReference>
<dbReference type="SUPFAM" id="SSF81383">
    <property type="entry name" value="F-box domain"/>
    <property type="match status" value="1"/>
</dbReference>
<keyword evidence="3" id="KW-0813">Transport</keyword>
<dbReference type="InterPro" id="IPR045122">
    <property type="entry name" value="Csc1-like"/>
</dbReference>
<feature type="region of interest" description="Disordered" evidence="7">
    <location>
        <begin position="130"/>
        <end position="150"/>
    </location>
</feature>
<dbReference type="EMBL" id="ML987190">
    <property type="protein sequence ID" value="KAF2255378.1"/>
    <property type="molecule type" value="Genomic_DNA"/>
</dbReference>
<accession>A0A6A6IYJ3</accession>
<feature type="region of interest" description="Disordered" evidence="7">
    <location>
        <begin position="287"/>
        <end position="318"/>
    </location>
</feature>
<proteinExistence type="inferred from homology"/>
<dbReference type="Pfam" id="PF12937">
    <property type="entry name" value="F-box-like"/>
    <property type="match status" value="1"/>
</dbReference>
<dbReference type="GO" id="GO:0005227">
    <property type="term" value="F:calcium-activated cation channel activity"/>
    <property type="evidence" value="ECO:0007669"/>
    <property type="project" value="InterPro"/>
</dbReference>
<protein>
    <submittedName>
        <fullName evidence="10">DUF221-domain-containing protein</fullName>
    </submittedName>
</protein>
<feature type="transmembrane region" description="Helical" evidence="8">
    <location>
        <begin position="559"/>
        <end position="580"/>
    </location>
</feature>
<dbReference type="PANTHER" id="PTHR13018:SF5">
    <property type="entry name" value="RE44586P"/>
    <property type="match status" value="1"/>
</dbReference>
<evidence type="ECO:0000256" key="4">
    <source>
        <dbReference type="ARBA" id="ARBA00022692"/>
    </source>
</evidence>
<keyword evidence="6 8" id="KW-0472">Membrane</keyword>
<dbReference type="InterPro" id="IPR032880">
    <property type="entry name" value="CSC1/OSCA1-like_N"/>
</dbReference>
<evidence type="ECO:0000313" key="11">
    <source>
        <dbReference type="Proteomes" id="UP000800094"/>
    </source>
</evidence>
<evidence type="ECO:0000256" key="7">
    <source>
        <dbReference type="SAM" id="MobiDB-lite"/>
    </source>
</evidence>
<dbReference type="InterPro" id="IPR036047">
    <property type="entry name" value="F-box-like_dom_sf"/>
</dbReference>
<feature type="region of interest" description="Disordered" evidence="7">
    <location>
        <begin position="880"/>
        <end position="959"/>
    </location>
</feature>
<dbReference type="InterPro" id="IPR003864">
    <property type="entry name" value="CSC1/OSCA1-like_7TM"/>
</dbReference>
<feature type="transmembrane region" description="Helical" evidence="8">
    <location>
        <begin position="651"/>
        <end position="671"/>
    </location>
</feature>
<keyword evidence="4 8" id="KW-0812">Transmembrane</keyword>
<gene>
    <name evidence="10" type="ORF">BU26DRAFT_417847</name>
</gene>
<evidence type="ECO:0000256" key="2">
    <source>
        <dbReference type="ARBA" id="ARBA00007779"/>
    </source>
</evidence>
<feature type="domain" description="F-box" evidence="9">
    <location>
        <begin position="1144"/>
        <end position="1184"/>
    </location>
</feature>
<keyword evidence="11" id="KW-1185">Reference proteome</keyword>